<feature type="transmembrane region" description="Helical" evidence="1">
    <location>
        <begin position="94"/>
        <end position="111"/>
    </location>
</feature>
<evidence type="ECO:0000256" key="1">
    <source>
        <dbReference type="SAM" id="Phobius"/>
    </source>
</evidence>
<comment type="caution">
    <text evidence="2">The sequence shown here is derived from an EMBL/GenBank/DDBJ whole genome shotgun (WGS) entry which is preliminary data.</text>
</comment>
<dbReference type="InterPro" id="IPR009781">
    <property type="entry name" value="DUF1345"/>
</dbReference>
<sequence length="201" mass="21669">MGAGLGLIVGLLTPREWPLVAHLLLGWCALCASVLGRVWPRLLHSGPERTQELALREDDTRAVALLLTVSAALVSLLGVGFALDLAHRDPGQTVGLTTLAALTTVLSWLLLHTEYTLHYAHRYYRDGGGVLFLDGGGTLKDPDYRDFLYLGLTIGMTYQVSDTNINSRAMRGLLLQHAVLSYMFGTVVIALTVSAVASLLG</sequence>
<reference evidence="3" key="1">
    <citation type="submission" date="2018-01" db="EMBL/GenBank/DDBJ databases">
        <title>Draft Genome Sequence of the Radioresistant Bacterium Deinococcus aerius TR0125, Isolated from the Higher Atmosphere above Japan.</title>
        <authorList>
            <person name="Satoh K."/>
            <person name="Arai H."/>
            <person name="Sanzen T."/>
            <person name="Kawaguchi Y."/>
            <person name="Hayashi H."/>
            <person name="Yokobori S."/>
            <person name="Yamagishi A."/>
            <person name="Oono Y."/>
            <person name="Narumi I."/>
        </authorList>
    </citation>
    <scope>NUCLEOTIDE SEQUENCE [LARGE SCALE GENOMIC DNA]</scope>
    <source>
        <strain evidence="3">TR0125</strain>
    </source>
</reference>
<feature type="transmembrane region" description="Helical" evidence="1">
    <location>
        <begin position="60"/>
        <end position="82"/>
    </location>
</feature>
<evidence type="ECO:0000313" key="2">
    <source>
        <dbReference type="EMBL" id="GBF03861.1"/>
    </source>
</evidence>
<dbReference type="AlphaFoldDB" id="A0A2I9DGW6"/>
<evidence type="ECO:0008006" key="4">
    <source>
        <dbReference type="Google" id="ProtNLM"/>
    </source>
</evidence>
<dbReference type="EMBL" id="BFAG01000001">
    <property type="protein sequence ID" value="GBF03861.1"/>
    <property type="molecule type" value="Genomic_DNA"/>
</dbReference>
<name>A0A2I9DGW6_9DEIO</name>
<keyword evidence="1" id="KW-0472">Membrane</keyword>
<accession>A0A2I9DGW6</accession>
<keyword evidence="3" id="KW-1185">Reference proteome</keyword>
<proteinExistence type="predicted"/>
<organism evidence="2 3">
    <name type="scientific">Deinococcus aerius</name>
    <dbReference type="NCBI Taxonomy" id="200253"/>
    <lineage>
        <taxon>Bacteria</taxon>
        <taxon>Thermotogati</taxon>
        <taxon>Deinococcota</taxon>
        <taxon>Deinococci</taxon>
        <taxon>Deinococcales</taxon>
        <taxon>Deinococcaceae</taxon>
        <taxon>Deinococcus</taxon>
    </lineage>
</organism>
<evidence type="ECO:0000313" key="3">
    <source>
        <dbReference type="Proteomes" id="UP000236569"/>
    </source>
</evidence>
<gene>
    <name evidence="2" type="ORF">DAERI_010033</name>
</gene>
<keyword evidence="1" id="KW-0812">Transmembrane</keyword>
<dbReference type="Pfam" id="PF07077">
    <property type="entry name" value="DUF1345"/>
    <property type="match status" value="1"/>
</dbReference>
<feature type="transmembrane region" description="Helical" evidence="1">
    <location>
        <begin position="20"/>
        <end position="39"/>
    </location>
</feature>
<dbReference type="Proteomes" id="UP000236569">
    <property type="component" value="Unassembled WGS sequence"/>
</dbReference>
<feature type="transmembrane region" description="Helical" evidence="1">
    <location>
        <begin position="178"/>
        <end position="200"/>
    </location>
</feature>
<protein>
    <recommendedName>
        <fullName evidence="4">DUF1345 domain-containing protein</fullName>
    </recommendedName>
</protein>
<keyword evidence="1" id="KW-1133">Transmembrane helix</keyword>